<evidence type="ECO:0000313" key="2">
    <source>
        <dbReference type="EMBL" id="MEC4722866.1"/>
    </source>
</evidence>
<accession>A0ABU6JGS5</accession>
<evidence type="ECO:0000256" key="1">
    <source>
        <dbReference type="SAM" id="MobiDB-lite"/>
    </source>
</evidence>
<gene>
    <name evidence="2" type="ORF">RY831_27275</name>
</gene>
<comment type="caution">
    <text evidence="2">The sequence shown here is derived from an EMBL/GenBank/DDBJ whole genome shotgun (WGS) entry which is preliminary data.</text>
</comment>
<dbReference type="Proteomes" id="UP001352263">
    <property type="component" value="Unassembled WGS sequence"/>
</dbReference>
<feature type="compositionally biased region" description="Polar residues" evidence="1">
    <location>
        <begin position="8"/>
        <end position="30"/>
    </location>
</feature>
<feature type="region of interest" description="Disordered" evidence="1">
    <location>
        <begin position="1"/>
        <end position="40"/>
    </location>
</feature>
<dbReference type="EMBL" id="JAWIIV010000038">
    <property type="protein sequence ID" value="MEC4722866.1"/>
    <property type="molecule type" value="Genomic_DNA"/>
</dbReference>
<dbReference type="InterPro" id="IPR007939">
    <property type="entry name" value="Cu-R_B_prcur"/>
</dbReference>
<keyword evidence="3" id="KW-1185">Reference proteome</keyword>
<dbReference type="Pfam" id="PF05275">
    <property type="entry name" value="CopB"/>
    <property type="match status" value="1"/>
</dbReference>
<organism evidence="2 3">
    <name type="scientific">Noviherbaspirillum album</name>
    <dbReference type="NCBI Taxonomy" id="3080276"/>
    <lineage>
        <taxon>Bacteria</taxon>
        <taxon>Pseudomonadati</taxon>
        <taxon>Pseudomonadota</taxon>
        <taxon>Betaproteobacteria</taxon>
        <taxon>Burkholderiales</taxon>
        <taxon>Oxalobacteraceae</taxon>
        <taxon>Noviherbaspirillum</taxon>
    </lineage>
</organism>
<protein>
    <submittedName>
        <fullName evidence="2">Copper resistance protein B</fullName>
    </submittedName>
</protein>
<sequence>MPMHGNHNMATPSQQQMLRSSTVPSASQYKRNPDGSYQIPGSEMVMADNDIFYMVLLDQLEYVKRRNSDGIAWDAEGWVGRDYGRLWLKTEGERIEGRSEGSIEALYSKPIAAFWDAQVGVRHDFGEGPSRQWLALAIQGTAPYWFDVEGALYLGSAGRVGARFKTDYSFRLSQTAFLTPEVEVNAYNKSDHARGIGSGLSDIQFGLRLRYELRREVAPYIGVTWGRKLGRTADFAREEGESPIERQVVAGVRIWF</sequence>
<dbReference type="RefSeq" id="WP_326509516.1">
    <property type="nucleotide sequence ID" value="NZ_JAWIIV010000038.1"/>
</dbReference>
<name>A0ABU6JGS5_9BURK</name>
<reference evidence="2 3" key="1">
    <citation type="submission" date="2023-10" db="EMBL/GenBank/DDBJ databases">
        <title>Noviherbaspirillum sp. CPCC 100848 genome assembly.</title>
        <authorList>
            <person name="Li X.Y."/>
            <person name="Fang X.M."/>
        </authorList>
    </citation>
    <scope>NUCLEOTIDE SEQUENCE [LARGE SCALE GENOMIC DNA]</scope>
    <source>
        <strain evidence="2 3">CPCC 100848</strain>
    </source>
</reference>
<proteinExistence type="predicted"/>
<evidence type="ECO:0000313" key="3">
    <source>
        <dbReference type="Proteomes" id="UP001352263"/>
    </source>
</evidence>